<dbReference type="RefSeq" id="WP_084359235.1">
    <property type="nucleotide sequence ID" value="NZ_CP014504.1"/>
</dbReference>
<keyword evidence="2 9" id="KW-0378">Hydrolase</keyword>
<dbReference type="Gene3D" id="2.60.120.260">
    <property type="entry name" value="Galactose-binding domain-like"/>
    <property type="match status" value="1"/>
</dbReference>
<dbReference type="InterPro" id="IPR036156">
    <property type="entry name" value="Beta-gal/glucu_dom_sf"/>
</dbReference>
<feature type="chain" id="PRO_5007280437" evidence="4">
    <location>
        <begin position="29"/>
        <end position="896"/>
    </location>
</feature>
<feature type="signal peptide" evidence="4">
    <location>
        <begin position="1"/>
        <end position="28"/>
    </location>
</feature>
<dbReference type="InterPro" id="IPR006102">
    <property type="entry name" value="Ig-like_GH2"/>
</dbReference>
<evidence type="ECO:0000256" key="2">
    <source>
        <dbReference type="ARBA" id="ARBA00022801"/>
    </source>
</evidence>
<proteinExistence type="inferred from homology"/>
<feature type="domain" description="Glycoside hydrolase family 2 immunoglobulin-like beta-sandwich" evidence="5">
    <location>
        <begin position="254"/>
        <end position="347"/>
    </location>
</feature>
<dbReference type="Gene3D" id="2.60.40.10">
    <property type="entry name" value="Immunoglobulins"/>
    <property type="match status" value="3"/>
</dbReference>
<evidence type="ECO:0000313" key="10">
    <source>
        <dbReference type="Proteomes" id="UP000071561"/>
    </source>
</evidence>
<evidence type="ECO:0000259" key="5">
    <source>
        <dbReference type="Pfam" id="PF00703"/>
    </source>
</evidence>
<dbReference type="EMBL" id="CP014504">
    <property type="protein sequence ID" value="AMP99412.1"/>
    <property type="molecule type" value="Genomic_DNA"/>
</dbReference>
<accession>A0A127VDG7</accession>
<evidence type="ECO:0000259" key="6">
    <source>
        <dbReference type="Pfam" id="PF02836"/>
    </source>
</evidence>
<dbReference type="InterPro" id="IPR008979">
    <property type="entry name" value="Galactose-bd-like_sf"/>
</dbReference>
<dbReference type="Gene3D" id="3.20.20.80">
    <property type="entry name" value="Glycosidases"/>
    <property type="match status" value="1"/>
</dbReference>
<sequence precursor="true">MSKTTKFRLLKMLFSLLILFATFNQSSAQDQYELNSGWLCMPSTQVKAKGTEISNATFSLSGWKKAVVPGTVLTTMLENKEVPDPFFGMNNKLIPDIYETGRDYYTYWFTKDFKEAIPGADGQVWLKFRGINYSCDIFLNGKKVNDKPFKGMYLRKTFNITSLLSKSGTNRLAVIVYPPDEVGNPNGGQGGDGTIAKGVAHQYTAGWDWIRPIRDRNTGIWDKVYIERTGGVSLDNPHVVTLVPGKREASGPQQPAIIKVSAELKNTTARPVTGNLVYTMGGQKVTKSVTLKPNSTNEINLPELSFANPKLWWPAGYGKQDLYALKISFLEKGTKLCDSQTVNVGIREIQTAWNVTTKSKEVLVNGQKIFIKGGNWIISDAMLRFTDARYDTEIRYHRDMNLNLIRIWGGALIERPEFYQACDKYGMLVLQDFWMSGDCNGRWEDPMKLEDQWKRRKYPDDHHLFLESATDMIKMVRNHASLAIWCGGNEITPPDDILIPLRDSILPKLDGTRWFIDYSNSDSMSLNTIGGNGDGPYTIQDVSTFWKDRTFPFNSEVGSVGVGDLESLERFIPKANLIAPVYITPEKREAKGPSEKVDSVWDYHNYLGVGYEQHILPYGKPADVADFAKKAQLVNYDQYRGLMEGFSAHMWEWYTGVIIWKTQNPWTSMRGQMYDYYLDPNACLFGLRSGSEPLHAMYNPVDGMLMVVNNGFKGKQNIMLDARVFDMDGKETSLTKVFCFLDPASTKKVMSVKKIVDELSAKKGSFLSLQLLDENKNLLSTNLYWLADSKGGYSGLNELKGSALKMTAKQLKSGQIEVSLSNPANGPVSFFNRVSLVNAQTKKRVLPVFYEDNYFSILPGADKKIIIDYQPEKGASLPMITLTNYVGQEQTIQINP</sequence>
<feature type="domain" description="Beta-mannosidase-like galactose-binding" evidence="8">
    <location>
        <begin position="57"/>
        <end position="221"/>
    </location>
</feature>
<dbReference type="KEGG" id="pcm:AY601_2523"/>
<dbReference type="InterPro" id="IPR054593">
    <property type="entry name" value="Beta-mannosidase-like_N2"/>
</dbReference>
<evidence type="ECO:0000313" key="9">
    <source>
        <dbReference type="EMBL" id="AMP99412.1"/>
    </source>
</evidence>
<evidence type="ECO:0000256" key="3">
    <source>
        <dbReference type="ARBA" id="ARBA00023295"/>
    </source>
</evidence>
<dbReference type="Pfam" id="PF02836">
    <property type="entry name" value="Glyco_hydro_2_C"/>
    <property type="match status" value="1"/>
</dbReference>
<evidence type="ECO:0000256" key="4">
    <source>
        <dbReference type="SAM" id="SignalP"/>
    </source>
</evidence>
<reference evidence="9 10" key="1">
    <citation type="submission" date="2016-03" db="EMBL/GenBank/DDBJ databases">
        <title>Complete genome sequence of Pedobacter cryoconitis PAMC 27485.</title>
        <authorList>
            <person name="Lee J."/>
            <person name="Kim O.-S."/>
        </authorList>
    </citation>
    <scope>NUCLEOTIDE SEQUENCE [LARGE SCALE GENOMIC DNA]</scope>
    <source>
        <strain evidence="9 10">PAMC 27485</strain>
    </source>
</reference>
<dbReference type="InterPro" id="IPR043534">
    <property type="entry name" value="EBDG/EBM"/>
</dbReference>
<keyword evidence="4" id="KW-0732">Signal</keyword>
<dbReference type="Proteomes" id="UP000071561">
    <property type="component" value="Chromosome"/>
</dbReference>
<dbReference type="InterPro" id="IPR041351">
    <property type="entry name" value="Ig_GlcNase"/>
</dbReference>
<dbReference type="SUPFAM" id="SSF49303">
    <property type="entry name" value="beta-Galactosidase/glucuronidase domain"/>
    <property type="match status" value="3"/>
</dbReference>
<dbReference type="InterPro" id="IPR013783">
    <property type="entry name" value="Ig-like_fold"/>
</dbReference>
<keyword evidence="3" id="KW-0326">Glycosidase</keyword>
<dbReference type="Pfam" id="PF22666">
    <property type="entry name" value="Glyco_hydro_2_N2"/>
    <property type="match status" value="1"/>
</dbReference>
<dbReference type="Pfam" id="PF00703">
    <property type="entry name" value="Glyco_hydro_2"/>
    <property type="match status" value="1"/>
</dbReference>
<dbReference type="GO" id="GO:0004553">
    <property type="term" value="F:hydrolase activity, hydrolyzing O-glycosyl compounds"/>
    <property type="evidence" value="ECO:0007669"/>
    <property type="project" value="InterPro"/>
</dbReference>
<organism evidence="9 10">
    <name type="scientific">Pedobacter cryoconitis</name>
    <dbReference type="NCBI Taxonomy" id="188932"/>
    <lineage>
        <taxon>Bacteria</taxon>
        <taxon>Pseudomonadati</taxon>
        <taxon>Bacteroidota</taxon>
        <taxon>Sphingobacteriia</taxon>
        <taxon>Sphingobacteriales</taxon>
        <taxon>Sphingobacteriaceae</taxon>
        <taxon>Pedobacter</taxon>
    </lineage>
</organism>
<comment type="similarity">
    <text evidence="1">Belongs to the glycosyl hydrolase 2 family.</text>
</comment>
<dbReference type="InterPro" id="IPR006103">
    <property type="entry name" value="Glyco_hydro_2_cat"/>
</dbReference>
<dbReference type="SUPFAM" id="SSF49785">
    <property type="entry name" value="Galactose-binding domain-like"/>
    <property type="match status" value="1"/>
</dbReference>
<gene>
    <name evidence="9" type="ORF">AY601_2523</name>
</gene>
<evidence type="ECO:0000259" key="7">
    <source>
        <dbReference type="Pfam" id="PF18368"/>
    </source>
</evidence>
<name>A0A127VDG7_9SPHI</name>
<evidence type="ECO:0000256" key="1">
    <source>
        <dbReference type="ARBA" id="ARBA00007401"/>
    </source>
</evidence>
<evidence type="ECO:0000259" key="8">
    <source>
        <dbReference type="Pfam" id="PF22666"/>
    </source>
</evidence>
<feature type="domain" description="Glycoside hydrolase family 2 catalytic" evidence="6">
    <location>
        <begin position="358"/>
        <end position="497"/>
    </location>
</feature>
<dbReference type="GO" id="GO:0005975">
    <property type="term" value="P:carbohydrate metabolic process"/>
    <property type="evidence" value="ECO:0007669"/>
    <property type="project" value="InterPro"/>
</dbReference>
<dbReference type="SUPFAM" id="SSF51445">
    <property type="entry name" value="(Trans)glycosidases"/>
    <property type="match status" value="1"/>
</dbReference>
<dbReference type="AlphaFoldDB" id="A0A127VDG7"/>
<dbReference type="PANTHER" id="PTHR43536">
    <property type="entry name" value="MANNOSYLGLYCOPROTEIN ENDO-BETA-MANNOSIDASE"/>
    <property type="match status" value="1"/>
</dbReference>
<dbReference type="Pfam" id="PF18368">
    <property type="entry name" value="Ig_GlcNase"/>
    <property type="match status" value="1"/>
</dbReference>
<dbReference type="InterPro" id="IPR017853">
    <property type="entry name" value="GH"/>
</dbReference>
<protein>
    <submittedName>
        <fullName evidence="9">Glycosyl hydrolase</fullName>
    </submittedName>
</protein>
<feature type="domain" description="Exo-beta-D-glucosaminidase Ig-fold" evidence="7">
    <location>
        <begin position="782"/>
        <end position="879"/>
    </location>
</feature>
<keyword evidence="10" id="KW-1185">Reference proteome</keyword>
<dbReference type="PATRIC" id="fig|188932.3.peg.2634"/>
<dbReference type="OrthoDB" id="9801077at2"/>
<dbReference type="PANTHER" id="PTHR43536:SF1">
    <property type="entry name" value="MANNOSYLGLYCOPROTEIN ENDO-BETA-MANNOSIDASE"/>
    <property type="match status" value="1"/>
</dbReference>